<evidence type="ECO:0000313" key="8">
    <source>
        <dbReference type="WBParaSite" id="SMUV_0000423401-mRNA-1"/>
    </source>
</evidence>
<dbReference type="GO" id="GO:0005789">
    <property type="term" value="C:endoplasmic reticulum membrane"/>
    <property type="evidence" value="ECO:0007669"/>
    <property type="project" value="UniProtKB-SubCell"/>
</dbReference>
<comment type="subcellular location">
    <subcellularLocation>
        <location evidence="1">Endoplasmic reticulum membrane</location>
        <topology evidence="1">Multi-pass membrane protein</topology>
    </subcellularLocation>
</comment>
<evidence type="ECO:0000256" key="3">
    <source>
        <dbReference type="ARBA" id="ARBA00022824"/>
    </source>
</evidence>
<feature type="transmembrane region" description="Helical" evidence="6">
    <location>
        <begin position="163"/>
        <end position="181"/>
    </location>
</feature>
<dbReference type="Proteomes" id="UP000046393">
    <property type="component" value="Unplaced"/>
</dbReference>
<keyword evidence="4 6" id="KW-1133">Transmembrane helix</keyword>
<keyword evidence="3" id="KW-0256">Endoplasmic reticulum</keyword>
<keyword evidence="2 6" id="KW-0812">Transmembrane</keyword>
<evidence type="ECO:0000256" key="1">
    <source>
        <dbReference type="ARBA" id="ARBA00004477"/>
    </source>
</evidence>
<evidence type="ECO:0000256" key="4">
    <source>
        <dbReference type="ARBA" id="ARBA00022989"/>
    </source>
</evidence>
<accession>A0A0N5AII8</accession>
<dbReference type="Pfam" id="PF11712">
    <property type="entry name" value="Vma12"/>
    <property type="match status" value="1"/>
</dbReference>
<evidence type="ECO:0000256" key="2">
    <source>
        <dbReference type="ARBA" id="ARBA00022692"/>
    </source>
</evidence>
<dbReference type="WBParaSite" id="SMUV_0000423401-mRNA-1">
    <property type="protein sequence ID" value="SMUV_0000423401-mRNA-1"/>
    <property type="gene ID" value="SMUV_0000423401"/>
</dbReference>
<protein>
    <submittedName>
        <fullName evidence="8">Transmembrane protein 199</fullName>
    </submittedName>
</protein>
<evidence type="ECO:0000256" key="6">
    <source>
        <dbReference type="SAM" id="Phobius"/>
    </source>
</evidence>
<proteinExistence type="predicted"/>
<dbReference type="PANTHER" id="PTHR31394:SF1">
    <property type="entry name" value="TRANSMEMBRANE PROTEIN 199"/>
    <property type="match status" value="1"/>
</dbReference>
<dbReference type="PANTHER" id="PTHR31394">
    <property type="entry name" value="TRANSMEMBRANE PROTEIN 199"/>
    <property type="match status" value="1"/>
</dbReference>
<dbReference type="AlphaFoldDB" id="A0A0N5AII8"/>
<dbReference type="GO" id="GO:0070072">
    <property type="term" value="P:vacuolar proton-transporting V-type ATPase complex assembly"/>
    <property type="evidence" value="ECO:0007669"/>
    <property type="project" value="InterPro"/>
</dbReference>
<evidence type="ECO:0000313" key="7">
    <source>
        <dbReference type="Proteomes" id="UP000046393"/>
    </source>
</evidence>
<keyword evidence="5 6" id="KW-0472">Membrane</keyword>
<name>A0A0N5AII8_9BILA</name>
<feature type="transmembrane region" description="Helical" evidence="6">
    <location>
        <begin position="128"/>
        <end position="151"/>
    </location>
</feature>
<dbReference type="STRING" id="451379.A0A0N5AII8"/>
<dbReference type="InterPro" id="IPR021013">
    <property type="entry name" value="ATPase_Vma12"/>
</dbReference>
<evidence type="ECO:0000256" key="5">
    <source>
        <dbReference type="ARBA" id="ARBA00023136"/>
    </source>
</evidence>
<organism evidence="7 8">
    <name type="scientific">Syphacia muris</name>
    <dbReference type="NCBI Taxonomy" id="451379"/>
    <lineage>
        <taxon>Eukaryota</taxon>
        <taxon>Metazoa</taxon>
        <taxon>Ecdysozoa</taxon>
        <taxon>Nematoda</taxon>
        <taxon>Chromadorea</taxon>
        <taxon>Rhabditida</taxon>
        <taxon>Spirurina</taxon>
        <taxon>Oxyuridomorpha</taxon>
        <taxon>Oxyuroidea</taxon>
        <taxon>Oxyuridae</taxon>
        <taxon>Syphacia</taxon>
    </lineage>
</organism>
<sequence length="207" mass="23650">MWEISDDCKTMLADWSADSTSPEMKRTVDRWLKIKPLVLSSDEVLSVLRPLADKVPIYLLIERLKLHKPEVKKTVNPEYQKHIQQLKWDQENREYESMIRSIDPTQKFGGGNMNFGEELKAMNRQSVVVFNTLLTVGGAFAFGFFGVGYAYPALNLNVTVRMTIGLILATVVFFADLYFIVKGMDLNQESSESSSFGQSCMDFSRRR</sequence>
<reference evidence="8" key="1">
    <citation type="submission" date="2017-02" db="UniProtKB">
        <authorList>
            <consortium name="WormBaseParasite"/>
        </authorList>
    </citation>
    <scope>IDENTIFICATION</scope>
</reference>
<keyword evidence="7" id="KW-1185">Reference proteome</keyword>